<evidence type="ECO:0000256" key="1">
    <source>
        <dbReference type="SAM" id="Phobius"/>
    </source>
</evidence>
<name>A0AAV3X7Y0_9CYAN</name>
<dbReference type="AlphaFoldDB" id="A0AAV3X7Y0"/>
<proteinExistence type="predicted"/>
<dbReference type="InterPro" id="IPR029058">
    <property type="entry name" value="AB_hydrolase_fold"/>
</dbReference>
<gene>
    <name evidence="3" type="ORF">MiSe_10850</name>
</gene>
<keyword evidence="1" id="KW-1133">Transmembrane helix</keyword>
<keyword evidence="4" id="KW-1185">Reference proteome</keyword>
<dbReference type="InterPro" id="IPR000073">
    <property type="entry name" value="AB_hydrolase_1"/>
</dbReference>
<dbReference type="Gene3D" id="3.40.50.1820">
    <property type="entry name" value="alpha/beta hydrolase"/>
    <property type="match status" value="1"/>
</dbReference>
<dbReference type="PANTHER" id="PTHR12277:SF81">
    <property type="entry name" value="PROTEIN ABHD13"/>
    <property type="match status" value="1"/>
</dbReference>
<dbReference type="InterPro" id="IPR022742">
    <property type="entry name" value="Hydrolase_4"/>
</dbReference>
<dbReference type="Proteomes" id="UP001050975">
    <property type="component" value="Unassembled WGS sequence"/>
</dbReference>
<dbReference type="PANTHER" id="PTHR12277">
    <property type="entry name" value="ALPHA/BETA HYDROLASE DOMAIN-CONTAINING PROTEIN"/>
    <property type="match status" value="1"/>
</dbReference>
<comment type="caution">
    <text evidence="3">The sequence shown here is derived from an EMBL/GenBank/DDBJ whole genome shotgun (WGS) entry which is preliminary data.</text>
</comment>
<protein>
    <submittedName>
        <fullName evidence="3">Phospholipase/Carboxylesterase</fullName>
    </submittedName>
</protein>
<dbReference type="SUPFAM" id="SSF53474">
    <property type="entry name" value="alpha/beta-Hydrolases"/>
    <property type="match status" value="1"/>
</dbReference>
<evidence type="ECO:0000259" key="2">
    <source>
        <dbReference type="Pfam" id="PF12146"/>
    </source>
</evidence>
<dbReference type="Pfam" id="PF12146">
    <property type="entry name" value="Hydrolase_4"/>
    <property type="match status" value="1"/>
</dbReference>
<sequence length="288" mass="32632">MLKTWRKGLLRLGKMSALAYTSTCGILFFSQPYFIFKPTRTFPKNPEFYNIKYQNVYLPVPGSSSNDVIHGWWIPSQRRNLGTLLYLHGNSFNIGSNITQAYRFHQLGFSVLLIDYRGYGKSQGNFPSESQVYQDAQIAWNYLVKQKQIPANQIFIYGHSLGGAVAIDLAVKHPEAAGLIVQNSFTSMQKMAELDPYLRIFPISLILRHRFDSITKVKSLRMPVLFVHGTADAMIPKTMSKTLYAAAPEPKQLLLVPGAKHNNGDLFFNRSEYRQAIQNFAASARNGR</sequence>
<evidence type="ECO:0000313" key="3">
    <source>
        <dbReference type="EMBL" id="GET36337.1"/>
    </source>
</evidence>
<feature type="transmembrane region" description="Helical" evidence="1">
    <location>
        <begin position="12"/>
        <end position="36"/>
    </location>
</feature>
<keyword evidence="1" id="KW-0812">Transmembrane</keyword>
<dbReference type="EMBL" id="BLAY01000011">
    <property type="protein sequence ID" value="GET36337.1"/>
    <property type="molecule type" value="Genomic_DNA"/>
</dbReference>
<organism evidence="3 4">
    <name type="scientific">Microseira wollei NIES-4236</name>
    <dbReference type="NCBI Taxonomy" id="2530354"/>
    <lineage>
        <taxon>Bacteria</taxon>
        <taxon>Bacillati</taxon>
        <taxon>Cyanobacteriota</taxon>
        <taxon>Cyanophyceae</taxon>
        <taxon>Oscillatoriophycideae</taxon>
        <taxon>Aerosakkonematales</taxon>
        <taxon>Aerosakkonemataceae</taxon>
        <taxon>Microseira</taxon>
    </lineage>
</organism>
<dbReference type="RefSeq" id="WP_226575726.1">
    <property type="nucleotide sequence ID" value="NZ_BLAY01000011.1"/>
</dbReference>
<feature type="domain" description="Serine aminopeptidase S33" evidence="2">
    <location>
        <begin position="82"/>
        <end position="194"/>
    </location>
</feature>
<evidence type="ECO:0000313" key="4">
    <source>
        <dbReference type="Proteomes" id="UP001050975"/>
    </source>
</evidence>
<accession>A0AAV3X7Y0</accession>
<keyword evidence="1" id="KW-0472">Membrane</keyword>
<dbReference type="PRINTS" id="PR00111">
    <property type="entry name" value="ABHYDROLASE"/>
</dbReference>
<reference evidence="3" key="1">
    <citation type="submission" date="2019-10" db="EMBL/GenBank/DDBJ databases">
        <title>Draft genome sequece of Microseira wollei NIES-4236.</title>
        <authorList>
            <person name="Yamaguchi H."/>
            <person name="Suzuki S."/>
            <person name="Kawachi M."/>
        </authorList>
    </citation>
    <scope>NUCLEOTIDE SEQUENCE</scope>
    <source>
        <strain evidence="3">NIES-4236</strain>
    </source>
</reference>